<dbReference type="RefSeq" id="WP_389835740.1">
    <property type="nucleotide sequence ID" value="NZ_JBIAJP010000023.1"/>
</dbReference>
<comment type="caution">
    <text evidence="1">The sequence shown here is derived from an EMBL/GenBank/DDBJ whole genome shotgun (WGS) entry which is preliminary data.</text>
</comment>
<name>A0ABW6N8W0_9ACTN</name>
<dbReference type="Gene3D" id="2.130.10.10">
    <property type="entry name" value="YVTN repeat-like/Quinoprotein amine dehydrogenase"/>
    <property type="match status" value="1"/>
</dbReference>
<gene>
    <name evidence="1" type="ORF">ACFYQT_40760</name>
</gene>
<proteinExistence type="predicted"/>
<dbReference type="EMBL" id="JBIAJP010000023">
    <property type="protein sequence ID" value="MFF0009727.1"/>
    <property type="molecule type" value="Genomic_DNA"/>
</dbReference>
<accession>A0ABW6N8W0</accession>
<protein>
    <submittedName>
        <fullName evidence="1">Uncharacterized protein</fullName>
    </submittedName>
</protein>
<evidence type="ECO:0000313" key="2">
    <source>
        <dbReference type="Proteomes" id="UP001601422"/>
    </source>
</evidence>
<organism evidence="1 2">
    <name type="scientific">Streptomyces tibetensis</name>
    <dbReference type="NCBI Taxonomy" id="2382123"/>
    <lineage>
        <taxon>Bacteria</taxon>
        <taxon>Bacillati</taxon>
        <taxon>Actinomycetota</taxon>
        <taxon>Actinomycetes</taxon>
        <taxon>Kitasatosporales</taxon>
        <taxon>Streptomycetaceae</taxon>
        <taxon>Streptomyces</taxon>
    </lineage>
</organism>
<evidence type="ECO:0000313" key="1">
    <source>
        <dbReference type="EMBL" id="MFF0009727.1"/>
    </source>
</evidence>
<reference evidence="1 2" key="1">
    <citation type="submission" date="2024-10" db="EMBL/GenBank/DDBJ databases">
        <title>The Natural Products Discovery Center: Release of the First 8490 Sequenced Strains for Exploring Actinobacteria Biosynthetic Diversity.</title>
        <authorList>
            <person name="Kalkreuter E."/>
            <person name="Kautsar S.A."/>
            <person name="Yang D."/>
            <person name="Bader C.D."/>
            <person name="Teijaro C.N."/>
            <person name="Fluegel L."/>
            <person name="Davis C.M."/>
            <person name="Simpson J.R."/>
            <person name="Lauterbach L."/>
            <person name="Steele A.D."/>
            <person name="Gui C."/>
            <person name="Meng S."/>
            <person name="Li G."/>
            <person name="Viehrig K."/>
            <person name="Ye F."/>
            <person name="Su P."/>
            <person name="Kiefer A.F."/>
            <person name="Nichols A."/>
            <person name="Cepeda A.J."/>
            <person name="Yan W."/>
            <person name="Fan B."/>
            <person name="Jiang Y."/>
            <person name="Adhikari A."/>
            <person name="Zheng C.-J."/>
            <person name="Schuster L."/>
            <person name="Cowan T.M."/>
            <person name="Smanski M.J."/>
            <person name="Chevrette M.G."/>
            <person name="De Carvalho L.P.S."/>
            <person name="Shen B."/>
        </authorList>
    </citation>
    <scope>NUCLEOTIDE SEQUENCE [LARGE SCALE GENOMIC DNA]</scope>
    <source>
        <strain evidence="1 2">NPDC005497</strain>
    </source>
</reference>
<dbReference type="Proteomes" id="UP001601422">
    <property type="component" value="Unassembled WGS sequence"/>
</dbReference>
<dbReference type="InterPro" id="IPR015943">
    <property type="entry name" value="WD40/YVTN_repeat-like_dom_sf"/>
</dbReference>
<dbReference type="SUPFAM" id="SSF89372">
    <property type="entry name" value="Fucose-specific lectin"/>
    <property type="match status" value="1"/>
</dbReference>
<keyword evidence="2" id="KW-1185">Reference proteome</keyword>
<sequence length="313" mass="33418">MFRKNNALWMVWRGVDGDQQLWGSLWRDVEDDPARWSAPKVLGGGAFNSTHAPSLAVSNDAEEPTRVHMVWKGSGDDLRIFYTDQLPSGPGRPLKGPSGPFLTTARPGIAILNKQPVIAWRAPGNDALMWSARSANGTWSEPQQTGAQTSHGPALATFGNKVFGVWKAPGDESPWWATFNGASWSAIKPLPVVGGTVLLSDTPALIPSQSGLTMAYKGSQTDSRIWLSDFQPGGSWSAPRDATPPDGGILTNHGPAIGTQQGVLRLAWKGVEGDQRVWSSAQTGNGWAVPDLINPGINSASSPAMVPFTVFTL</sequence>